<dbReference type="OrthoDB" id="419598at2759"/>
<dbReference type="PANTHER" id="PTHR43162">
    <property type="match status" value="1"/>
</dbReference>
<dbReference type="InterPro" id="IPR008030">
    <property type="entry name" value="NmrA-like"/>
</dbReference>
<name>A0A6A4HU26_9AGAR</name>
<keyword evidence="3" id="KW-1185">Reference proteome</keyword>
<organism evidence="2 3">
    <name type="scientific">Gymnopus androsaceus JB14</name>
    <dbReference type="NCBI Taxonomy" id="1447944"/>
    <lineage>
        <taxon>Eukaryota</taxon>
        <taxon>Fungi</taxon>
        <taxon>Dikarya</taxon>
        <taxon>Basidiomycota</taxon>
        <taxon>Agaricomycotina</taxon>
        <taxon>Agaricomycetes</taxon>
        <taxon>Agaricomycetidae</taxon>
        <taxon>Agaricales</taxon>
        <taxon>Marasmiineae</taxon>
        <taxon>Omphalotaceae</taxon>
        <taxon>Gymnopus</taxon>
    </lineage>
</organism>
<dbReference type="Pfam" id="PF05368">
    <property type="entry name" value="NmrA"/>
    <property type="match status" value="1"/>
</dbReference>
<dbReference type="InterPro" id="IPR051604">
    <property type="entry name" value="Ergot_Alk_Oxidoreductase"/>
</dbReference>
<dbReference type="EMBL" id="ML769440">
    <property type="protein sequence ID" value="KAE9401929.1"/>
    <property type="molecule type" value="Genomic_DNA"/>
</dbReference>
<dbReference type="SUPFAM" id="SSF51735">
    <property type="entry name" value="NAD(P)-binding Rossmann-fold domains"/>
    <property type="match status" value="1"/>
</dbReference>
<evidence type="ECO:0000313" key="2">
    <source>
        <dbReference type="EMBL" id="KAE9401929.1"/>
    </source>
</evidence>
<sequence length="292" mass="32495">MHLIIGTGKVGLPLSQLFHASNIPALSTTRSGKVPSPLKGVAFDWSDPSTFDNAFSYAEAASDVIQIIFMTPPPSIDMLDSMKPFIDFAAKIKDVKRFILISATLVGPRNFAHGAVHQYLLGLGVDYVSIRPSWFFQNFYPNPGFVFYSDLVNGTITSSTGSFKVGFVDARDIAEAAFQAMTEKVPLNGSYIVLGPELLTYTDVAKIISSVTGRTIIHRNLTRSEFKEHAMRVMSEPHAEVITMFEDLARTDTEERFFLDGVSGDAEEKEEVWKGKRTIQNYFEEIKGAWME</sequence>
<proteinExistence type="predicted"/>
<dbReference type="AlphaFoldDB" id="A0A6A4HU26"/>
<reference evidence="2" key="1">
    <citation type="journal article" date="2019" name="Environ. Microbiol.">
        <title>Fungal ecological strategies reflected in gene transcription - a case study of two litter decomposers.</title>
        <authorList>
            <person name="Barbi F."/>
            <person name="Kohler A."/>
            <person name="Barry K."/>
            <person name="Baskaran P."/>
            <person name="Daum C."/>
            <person name="Fauchery L."/>
            <person name="Ihrmark K."/>
            <person name="Kuo A."/>
            <person name="LaButti K."/>
            <person name="Lipzen A."/>
            <person name="Morin E."/>
            <person name="Grigoriev I.V."/>
            <person name="Henrissat B."/>
            <person name="Lindahl B."/>
            <person name="Martin F."/>
        </authorList>
    </citation>
    <scope>NUCLEOTIDE SEQUENCE</scope>
    <source>
        <strain evidence="2">JB14</strain>
    </source>
</reference>
<dbReference type="Gene3D" id="3.90.25.10">
    <property type="entry name" value="UDP-galactose 4-epimerase, domain 1"/>
    <property type="match status" value="1"/>
</dbReference>
<dbReference type="InterPro" id="IPR036291">
    <property type="entry name" value="NAD(P)-bd_dom_sf"/>
</dbReference>
<accession>A0A6A4HU26</accession>
<feature type="domain" description="NmrA-like" evidence="1">
    <location>
        <begin position="163"/>
        <end position="282"/>
    </location>
</feature>
<dbReference type="Gene3D" id="3.40.50.720">
    <property type="entry name" value="NAD(P)-binding Rossmann-like Domain"/>
    <property type="match status" value="1"/>
</dbReference>
<evidence type="ECO:0000313" key="3">
    <source>
        <dbReference type="Proteomes" id="UP000799118"/>
    </source>
</evidence>
<dbReference type="Proteomes" id="UP000799118">
    <property type="component" value="Unassembled WGS sequence"/>
</dbReference>
<gene>
    <name evidence="2" type="ORF">BT96DRAFT_974532</name>
</gene>
<protein>
    <submittedName>
        <fullName evidence="2">NAD(P)-binding protein</fullName>
    </submittedName>
</protein>
<dbReference type="PANTHER" id="PTHR43162:SF1">
    <property type="entry name" value="PRESTALK A DIFFERENTIATION PROTEIN A"/>
    <property type="match status" value="1"/>
</dbReference>
<evidence type="ECO:0000259" key="1">
    <source>
        <dbReference type="Pfam" id="PF05368"/>
    </source>
</evidence>